<reference evidence="1" key="1">
    <citation type="submission" date="2014-09" db="EMBL/GenBank/DDBJ databases">
        <authorList>
            <person name="Magalhaes I.L.F."/>
            <person name="Oliveira U."/>
            <person name="Santos F.R."/>
            <person name="Vidigal T.H.D.A."/>
            <person name="Brescovit A.D."/>
            <person name="Santos A.J."/>
        </authorList>
    </citation>
    <scope>NUCLEOTIDE SEQUENCE</scope>
    <source>
        <tissue evidence="1">Shoot tissue taken approximately 20 cm above the soil surface</tissue>
    </source>
</reference>
<name>A0A0A9DY99_ARUDO</name>
<sequence length="67" mass="7227">MHCMLEDPKATIVSQTHAANSYSLSSIALGCAPNLVKNCCETFINTWKMLDIAASYSPTATSTGRFL</sequence>
<accession>A0A0A9DY99</accession>
<protein>
    <submittedName>
        <fullName evidence="1">Uncharacterized protein</fullName>
    </submittedName>
</protein>
<dbReference type="EMBL" id="GBRH01205114">
    <property type="protein sequence ID" value="JAD92781.1"/>
    <property type="molecule type" value="Transcribed_RNA"/>
</dbReference>
<dbReference type="AlphaFoldDB" id="A0A0A9DY99"/>
<proteinExistence type="predicted"/>
<evidence type="ECO:0000313" key="1">
    <source>
        <dbReference type="EMBL" id="JAD92781.1"/>
    </source>
</evidence>
<organism evidence="1">
    <name type="scientific">Arundo donax</name>
    <name type="common">Giant reed</name>
    <name type="synonym">Donax arundinaceus</name>
    <dbReference type="NCBI Taxonomy" id="35708"/>
    <lineage>
        <taxon>Eukaryota</taxon>
        <taxon>Viridiplantae</taxon>
        <taxon>Streptophyta</taxon>
        <taxon>Embryophyta</taxon>
        <taxon>Tracheophyta</taxon>
        <taxon>Spermatophyta</taxon>
        <taxon>Magnoliopsida</taxon>
        <taxon>Liliopsida</taxon>
        <taxon>Poales</taxon>
        <taxon>Poaceae</taxon>
        <taxon>PACMAD clade</taxon>
        <taxon>Arundinoideae</taxon>
        <taxon>Arundineae</taxon>
        <taxon>Arundo</taxon>
    </lineage>
</organism>
<reference evidence="1" key="2">
    <citation type="journal article" date="2015" name="Data Brief">
        <title>Shoot transcriptome of the giant reed, Arundo donax.</title>
        <authorList>
            <person name="Barrero R.A."/>
            <person name="Guerrero F.D."/>
            <person name="Moolhuijzen P."/>
            <person name="Goolsby J.A."/>
            <person name="Tidwell J."/>
            <person name="Bellgard S.E."/>
            <person name="Bellgard M.I."/>
        </authorList>
    </citation>
    <scope>NUCLEOTIDE SEQUENCE</scope>
    <source>
        <tissue evidence="1">Shoot tissue taken approximately 20 cm above the soil surface</tissue>
    </source>
</reference>